<keyword evidence="1" id="KW-0863">Zinc-finger</keyword>
<sequence length="178" mass="19940">MTLAVRLSGSDTLTLRRTSKQLLVQQVTKLADRGMLQTVKVNGEAADVVPALCHREMVAAVHNGVVSRVCNPMFCSSTRHMAPGELRSRTRRRWALPASPRLMAYSLWLKLPLDVAIPAMTASRDAVISMDLIWKTARIKERVRLESESKEAMQEDQEESRACWNCGQLGHIARNCRA</sequence>
<dbReference type="Gene3D" id="4.10.60.10">
    <property type="entry name" value="Zinc finger, CCHC-type"/>
    <property type="match status" value="1"/>
</dbReference>
<dbReference type="GO" id="GO:0003676">
    <property type="term" value="F:nucleic acid binding"/>
    <property type="evidence" value="ECO:0007669"/>
    <property type="project" value="InterPro"/>
</dbReference>
<dbReference type="EMBL" id="BQKI01000118">
    <property type="protein sequence ID" value="GJN40379.1"/>
    <property type="molecule type" value="Genomic_DNA"/>
</dbReference>
<dbReference type="Pfam" id="PF00098">
    <property type="entry name" value="zf-CCHC"/>
    <property type="match status" value="1"/>
</dbReference>
<evidence type="ECO:0000259" key="2">
    <source>
        <dbReference type="PROSITE" id="PS50158"/>
    </source>
</evidence>
<dbReference type="SUPFAM" id="SSF57756">
    <property type="entry name" value="Retrovirus zinc finger-like domains"/>
    <property type="match status" value="1"/>
</dbReference>
<accession>A0AAV5FXE6</accession>
<reference evidence="3" key="2">
    <citation type="submission" date="2021-12" db="EMBL/GenBank/DDBJ databases">
        <title>Resequencing data analysis of finger millet.</title>
        <authorList>
            <person name="Hatakeyama M."/>
            <person name="Aluri S."/>
            <person name="Balachadran M.T."/>
            <person name="Sivarajan S.R."/>
            <person name="Poveda L."/>
            <person name="Shimizu-Inatsugi R."/>
            <person name="Schlapbach R."/>
            <person name="Sreeman S.M."/>
            <person name="Shimizu K.K."/>
        </authorList>
    </citation>
    <scope>NUCLEOTIDE SEQUENCE</scope>
</reference>
<reference evidence="3" key="1">
    <citation type="journal article" date="2018" name="DNA Res.">
        <title>Multiple hybrid de novo genome assembly of finger millet, an orphan allotetraploid crop.</title>
        <authorList>
            <person name="Hatakeyama M."/>
            <person name="Aluri S."/>
            <person name="Balachadran M.T."/>
            <person name="Sivarajan S.R."/>
            <person name="Patrignani A."/>
            <person name="Gruter S."/>
            <person name="Poveda L."/>
            <person name="Shimizu-Inatsugi R."/>
            <person name="Baeten J."/>
            <person name="Francoijs K.J."/>
            <person name="Nataraja K.N."/>
            <person name="Reddy Y.A.N."/>
            <person name="Phadnis S."/>
            <person name="Ravikumar R.L."/>
            <person name="Schlapbach R."/>
            <person name="Sreeman S.M."/>
            <person name="Shimizu K.K."/>
        </authorList>
    </citation>
    <scope>NUCLEOTIDE SEQUENCE</scope>
</reference>
<dbReference type="AlphaFoldDB" id="A0AAV5FXE6"/>
<dbReference type="InterPro" id="IPR001878">
    <property type="entry name" value="Znf_CCHC"/>
</dbReference>
<dbReference type="InterPro" id="IPR036875">
    <property type="entry name" value="Znf_CCHC_sf"/>
</dbReference>
<organism evidence="3 4">
    <name type="scientific">Eleusine coracana subsp. coracana</name>
    <dbReference type="NCBI Taxonomy" id="191504"/>
    <lineage>
        <taxon>Eukaryota</taxon>
        <taxon>Viridiplantae</taxon>
        <taxon>Streptophyta</taxon>
        <taxon>Embryophyta</taxon>
        <taxon>Tracheophyta</taxon>
        <taxon>Spermatophyta</taxon>
        <taxon>Magnoliopsida</taxon>
        <taxon>Liliopsida</taxon>
        <taxon>Poales</taxon>
        <taxon>Poaceae</taxon>
        <taxon>PACMAD clade</taxon>
        <taxon>Chloridoideae</taxon>
        <taxon>Cynodonteae</taxon>
        <taxon>Eleusininae</taxon>
        <taxon>Eleusine</taxon>
    </lineage>
</organism>
<keyword evidence="1" id="KW-0862">Zinc</keyword>
<keyword evidence="4" id="KW-1185">Reference proteome</keyword>
<feature type="domain" description="CCHC-type" evidence="2">
    <location>
        <begin position="163"/>
        <end position="177"/>
    </location>
</feature>
<dbReference type="PROSITE" id="PS50158">
    <property type="entry name" value="ZF_CCHC"/>
    <property type="match status" value="1"/>
</dbReference>
<dbReference type="Proteomes" id="UP001054889">
    <property type="component" value="Unassembled WGS sequence"/>
</dbReference>
<keyword evidence="1" id="KW-0479">Metal-binding</keyword>
<name>A0AAV5FXE6_ELECO</name>
<evidence type="ECO:0000313" key="3">
    <source>
        <dbReference type="EMBL" id="GJN40379.1"/>
    </source>
</evidence>
<protein>
    <recommendedName>
        <fullName evidence="2">CCHC-type domain-containing protein</fullName>
    </recommendedName>
</protein>
<gene>
    <name evidence="3" type="primary">gb29586</name>
    <name evidence="3" type="ORF">PR202_gb29586</name>
</gene>
<dbReference type="GO" id="GO:0008270">
    <property type="term" value="F:zinc ion binding"/>
    <property type="evidence" value="ECO:0007669"/>
    <property type="project" value="UniProtKB-KW"/>
</dbReference>
<comment type="caution">
    <text evidence="3">The sequence shown here is derived from an EMBL/GenBank/DDBJ whole genome shotgun (WGS) entry which is preliminary data.</text>
</comment>
<evidence type="ECO:0000256" key="1">
    <source>
        <dbReference type="PROSITE-ProRule" id="PRU00047"/>
    </source>
</evidence>
<proteinExistence type="predicted"/>
<evidence type="ECO:0000313" key="4">
    <source>
        <dbReference type="Proteomes" id="UP001054889"/>
    </source>
</evidence>
<dbReference type="SMART" id="SM00343">
    <property type="entry name" value="ZnF_C2HC"/>
    <property type="match status" value="1"/>
</dbReference>